<evidence type="ECO:0000256" key="2">
    <source>
        <dbReference type="SAM" id="SignalP"/>
    </source>
</evidence>
<proteinExistence type="predicted"/>
<dbReference type="EMBL" id="ACOU01000007">
    <property type="protein sequence ID" value="EKX72172.1"/>
    <property type="molecule type" value="Genomic_DNA"/>
</dbReference>
<dbReference type="Proteomes" id="UP000031512">
    <property type="component" value="Unassembled WGS sequence"/>
</dbReference>
<keyword evidence="4" id="KW-1185">Reference proteome</keyword>
<evidence type="ECO:0000256" key="1">
    <source>
        <dbReference type="SAM" id="MobiDB-lite"/>
    </source>
</evidence>
<dbReference type="GeneID" id="15804221"/>
<feature type="chain" id="PRO_5003953026" evidence="2">
    <location>
        <begin position="17"/>
        <end position="327"/>
    </location>
</feature>
<feature type="region of interest" description="Disordered" evidence="1">
    <location>
        <begin position="29"/>
        <end position="49"/>
    </location>
</feature>
<reference evidence="3 4" key="1">
    <citation type="journal article" date="2012" name="BMC Genomics">
        <title>Comparative genomic analysis and phylogenetic position of Theileria equi.</title>
        <authorList>
            <person name="Kappmeyer L.S."/>
            <person name="Thiagarajan M."/>
            <person name="Herndon D.R."/>
            <person name="Ramsay J.D."/>
            <person name="Caler E."/>
            <person name="Djikeng A."/>
            <person name="Gillespie J.J."/>
            <person name="Lau A.O."/>
            <person name="Roalson E.H."/>
            <person name="Silva J.C."/>
            <person name="Silva M.G."/>
            <person name="Suarez C.E."/>
            <person name="Ueti M.W."/>
            <person name="Nene V.M."/>
            <person name="Mealey R.H."/>
            <person name="Knowles D.P."/>
            <person name="Brayton K.A."/>
        </authorList>
    </citation>
    <scope>NUCLEOTIDE SEQUENCE [LARGE SCALE GENOMIC DNA]</scope>
    <source>
        <strain evidence="3 4">WA</strain>
    </source>
</reference>
<dbReference type="AlphaFoldDB" id="L1L9S0"/>
<dbReference type="VEuPathDB" id="PiroplasmaDB:BEWA_046360"/>
<dbReference type="KEGG" id="beq:BEWA_046360"/>
<dbReference type="Pfam" id="PF04385">
    <property type="entry name" value="FAINT"/>
    <property type="match status" value="1"/>
</dbReference>
<name>L1L9S0_THEEQ</name>
<protein>
    <submittedName>
        <fullName evidence="3">Signal peptide containing protein</fullName>
    </submittedName>
</protein>
<organism evidence="3 4">
    <name type="scientific">Theileria equi strain WA</name>
    <dbReference type="NCBI Taxonomy" id="1537102"/>
    <lineage>
        <taxon>Eukaryota</taxon>
        <taxon>Sar</taxon>
        <taxon>Alveolata</taxon>
        <taxon>Apicomplexa</taxon>
        <taxon>Aconoidasida</taxon>
        <taxon>Piroplasmida</taxon>
        <taxon>Theileriidae</taxon>
        <taxon>Theileria</taxon>
    </lineage>
</organism>
<keyword evidence="2" id="KW-0732">Signal</keyword>
<feature type="signal peptide" evidence="2">
    <location>
        <begin position="1"/>
        <end position="16"/>
    </location>
</feature>
<sequence length="327" mass="36073">MKIPVLFSFILVSVSGSLLSFGGCGSKSKTNEGEASVAAKNDKAEGRANTEVNNEVVEAAASTVSGDTTDTSAIDISRPETFTAYGTGLGTDGVELKTLHPGTGIRATRVLDNGVKVWEGSGKEKCQTVEFYSKGGSKLLRLLIVVESSYNTGHVYYEHVNEKWKNIKKGVDFDNKLEELKKSENNLSITPGQESLEQEESLEVIPTAPDFKSKLDSTLLIVREYTVDGLFYLTCTPNSNTKVEKLKYDGTEIWSGSATIKKSSNLVDAMIYFDDNAPALIVIHTIKGDERSTVYRYHDGKQWKDTKEDDHNSRLTALKKKYNLRVF</sequence>
<dbReference type="InterPro" id="IPR007480">
    <property type="entry name" value="DUF529"/>
</dbReference>
<dbReference type="RefSeq" id="XP_004831624.1">
    <property type="nucleotide sequence ID" value="XM_004831567.1"/>
</dbReference>
<dbReference type="PROSITE" id="PS51257">
    <property type="entry name" value="PROKAR_LIPOPROTEIN"/>
    <property type="match status" value="1"/>
</dbReference>
<comment type="caution">
    <text evidence="3">The sequence shown here is derived from an EMBL/GenBank/DDBJ whole genome shotgun (WGS) entry which is preliminary data.</text>
</comment>
<gene>
    <name evidence="3" type="ORF">BEWA_046360</name>
</gene>
<accession>L1L9S0</accession>
<evidence type="ECO:0000313" key="4">
    <source>
        <dbReference type="Proteomes" id="UP000031512"/>
    </source>
</evidence>
<evidence type="ECO:0000313" key="3">
    <source>
        <dbReference type="EMBL" id="EKX72172.1"/>
    </source>
</evidence>